<feature type="domain" description="RING-type" evidence="11">
    <location>
        <begin position="328"/>
        <end position="369"/>
    </location>
</feature>
<evidence type="ECO:0000259" key="11">
    <source>
        <dbReference type="PROSITE" id="PS50089"/>
    </source>
</evidence>
<geneLocation type="mitochondrion" evidence="13"/>
<evidence type="ECO:0000256" key="3">
    <source>
        <dbReference type="ARBA" id="ARBA00022723"/>
    </source>
</evidence>
<dbReference type="Pfam" id="PF13639">
    <property type="entry name" value="zf-RING_2"/>
    <property type="match status" value="1"/>
</dbReference>
<evidence type="ECO:0000313" key="13">
    <source>
        <dbReference type="EMBL" id="SPQ98913.1"/>
    </source>
</evidence>
<evidence type="ECO:0000256" key="2">
    <source>
        <dbReference type="ARBA" id="ARBA00022692"/>
    </source>
</evidence>
<feature type="signal peptide" evidence="10">
    <location>
        <begin position="1"/>
        <end position="17"/>
    </location>
</feature>
<dbReference type="InterPro" id="IPR001841">
    <property type="entry name" value="Znf_RING"/>
</dbReference>
<protein>
    <recommendedName>
        <fullName evidence="11">RING-type domain-containing protein</fullName>
    </recommendedName>
</protein>
<feature type="transmembrane region" description="Helical" evidence="9">
    <location>
        <begin position="258"/>
        <end position="283"/>
    </location>
</feature>
<dbReference type="InterPro" id="IPR013083">
    <property type="entry name" value="Znf_RING/FYVE/PHD"/>
</dbReference>
<name>A0A0G4J3V0_PLABS</name>
<dbReference type="OrthoDB" id="21204at2759"/>
<keyword evidence="4 8" id="KW-0863">Zinc-finger</keyword>
<keyword evidence="3" id="KW-0479">Metal-binding</keyword>
<gene>
    <name evidence="12" type="ORF">PBRA_002324</name>
    <name evidence="13" type="ORF">PLBR_LOCUS6128</name>
</gene>
<sequence length="387" mass="41115">MIVAQLVHLVLLTVASAQPLASVFSASGSSGPVIFEGAAGALPISIPFSLDWRNAFAFIVINDTRPAAIVNIGDGSVALPLSTSRSTQFFLSTNPEYDGRPVDAACNQTGMGPCKMAIAIRGPAVGSIPIVVRALQGTLLQPGHDTPGQLSTGGAAMAFGLRFQQNWLPALVTLQPAGGADVGLVVCSFDGQMDGVFDRKFPLPGNENQAPPGSAQRVLVQSLASSFIRFDVPLHSNGRSDFLLRFDSNYDSFDVYQLSLAGTIGAAILLALCMIAALCVILARRNHGVMIEMYASPVIQGLSPDDIDANTQKKKAGDLRLEPADSQCVVCLDDYSSSDDLLVLPCGHHFHNNCIRTWFTNHEQCPLCNRRVNQASSPSVAVPIVRQ</sequence>
<dbReference type="Gene3D" id="3.30.40.10">
    <property type="entry name" value="Zinc/RING finger domain, C3HC4 (zinc finger)"/>
    <property type="match status" value="1"/>
</dbReference>
<evidence type="ECO:0000256" key="7">
    <source>
        <dbReference type="ARBA" id="ARBA00023136"/>
    </source>
</evidence>
<dbReference type="Proteomes" id="UP000039324">
    <property type="component" value="Unassembled WGS sequence"/>
</dbReference>
<proteinExistence type="predicted"/>
<keyword evidence="13" id="KW-0496">Mitochondrion</keyword>
<dbReference type="STRING" id="37360.A0A0G4J3V0"/>
<evidence type="ECO:0000256" key="5">
    <source>
        <dbReference type="ARBA" id="ARBA00022833"/>
    </source>
</evidence>
<evidence type="ECO:0000313" key="15">
    <source>
        <dbReference type="Proteomes" id="UP000290189"/>
    </source>
</evidence>
<dbReference type="CDD" id="cd16454">
    <property type="entry name" value="RING-H2_PA-TM-RING"/>
    <property type="match status" value="1"/>
</dbReference>
<keyword evidence="7 9" id="KW-0472">Membrane</keyword>
<reference evidence="12 14" key="1">
    <citation type="submission" date="2015-02" db="EMBL/GenBank/DDBJ databases">
        <authorList>
            <person name="Chooi Y.-H."/>
        </authorList>
    </citation>
    <scope>NUCLEOTIDE SEQUENCE [LARGE SCALE GENOMIC DNA]</scope>
    <source>
        <strain evidence="12">E3</strain>
    </source>
</reference>
<keyword evidence="14" id="KW-1185">Reference proteome</keyword>
<keyword evidence="5" id="KW-0862">Zinc</keyword>
<evidence type="ECO:0000256" key="9">
    <source>
        <dbReference type="SAM" id="Phobius"/>
    </source>
</evidence>
<dbReference type="GO" id="GO:0008270">
    <property type="term" value="F:zinc ion binding"/>
    <property type="evidence" value="ECO:0007669"/>
    <property type="project" value="UniProtKB-KW"/>
</dbReference>
<accession>A0A0G4J3V0</accession>
<dbReference type="AlphaFoldDB" id="A0A0G4J3V0"/>
<evidence type="ECO:0000256" key="6">
    <source>
        <dbReference type="ARBA" id="ARBA00022989"/>
    </source>
</evidence>
<feature type="chain" id="PRO_5033225004" description="RING-type domain-containing protein" evidence="10">
    <location>
        <begin position="18"/>
        <end position="387"/>
    </location>
</feature>
<dbReference type="PANTHER" id="PTHR46539">
    <property type="entry name" value="E3 UBIQUITIN-PROTEIN LIGASE ATL42"/>
    <property type="match status" value="1"/>
</dbReference>
<keyword evidence="6 9" id="KW-1133">Transmembrane helix</keyword>
<dbReference type="SUPFAM" id="SSF57850">
    <property type="entry name" value="RING/U-box"/>
    <property type="match status" value="1"/>
</dbReference>
<evidence type="ECO:0000256" key="10">
    <source>
        <dbReference type="SAM" id="SignalP"/>
    </source>
</evidence>
<dbReference type="SMART" id="SM00744">
    <property type="entry name" value="RINGv"/>
    <property type="match status" value="1"/>
</dbReference>
<evidence type="ECO:0000256" key="4">
    <source>
        <dbReference type="ARBA" id="ARBA00022771"/>
    </source>
</evidence>
<organism evidence="12 14">
    <name type="scientific">Plasmodiophora brassicae</name>
    <name type="common">Clubroot disease agent</name>
    <dbReference type="NCBI Taxonomy" id="37360"/>
    <lineage>
        <taxon>Eukaryota</taxon>
        <taxon>Sar</taxon>
        <taxon>Rhizaria</taxon>
        <taxon>Endomyxa</taxon>
        <taxon>Phytomyxea</taxon>
        <taxon>Plasmodiophorida</taxon>
        <taxon>Plasmodiophoridae</taxon>
        <taxon>Plasmodiophora</taxon>
    </lineage>
</organism>
<keyword evidence="10" id="KW-0732">Signal</keyword>
<dbReference type="EMBL" id="OVEO01000010">
    <property type="protein sequence ID" value="SPQ98913.1"/>
    <property type="molecule type" value="Genomic_DNA"/>
</dbReference>
<reference evidence="13 15" key="2">
    <citation type="submission" date="2018-03" db="EMBL/GenBank/DDBJ databases">
        <authorList>
            <person name="Fogelqvist J."/>
        </authorList>
    </citation>
    <scope>NUCLEOTIDE SEQUENCE [LARGE SCALE GENOMIC DNA]</scope>
</reference>
<evidence type="ECO:0000313" key="14">
    <source>
        <dbReference type="Proteomes" id="UP000039324"/>
    </source>
</evidence>
<dbReference type="EMBL" id="CDSF01000122">
    <property type="protein sequence ID" value="CEP02059.1"/>
    <property type="molecule type" value="Genomic_DNA"/>
</dbReference>
<evidence type="ECO:0000256" key="8">
    <source>
        <dbReference type="PROSITE-ProRule" id="PRU00175"/>
    </source>
</evidence>
<evidence type="ECO:0000313" key="12">
    <source>
        <dbReference type="EMBL" id="CEP02059.1"/>
    </source>
</evidence>
<comment type="subcellular location">
    <subcellularLocation>
        <location evidence="1">Membrane</location>
    </subcellularLocation>
</comment>
<dbReference type="GO" id="GO:0016020">
    <property type="term" value="C:membrane"/>
    <property type="evidence" value="ECO:0007669"/>
    <property type="project" value="UniProtKB-SubCell"/>
</dbReference>
<dbReference type="Proteomes" id="UP000290189">
    <property type="component" value="Unassembled WGS sequence"/>
</dbReference>
<evidence type="ECO:0000256" key="1">
    <source>
        <dbReference type="ARBA" id="ARBA00004370"/>
    </source>
</evidence>
<dbReference type="SMART" id="SM00184">
    <property type="entry name" value="RING"/>
    <property type="match status" value="1"/>
</dbReference>
<keyword evidence="2 9" id="KW-0812">Transmembrane</keyword>
<dbReference type="PROSITE" id="PS50089">
    <property type="entry name" value="ZF_RING_2"/>
    <property type="match status" value="1"/>
</dbReference>
<dbReference type="PANTHER" id="PTHR46539:SF2">
    <property type="entry name" value="RING-H2 FINGER PROTEIN ATL43"/>
    <property type="match status" value="1"/>
</dbReference>
<dbReference type="InterPro" id="IPR011016">
    <property type="entry name" value="Znf_RING-CH"/>
</dbReference>